<dbReference type="InParanoid" id="A0A409YEB8"/>
<keyword evidence="3" id="KW-1185">Reference proteome</keyword>
<proteinExistence type="predicted"/>
<comment type="caution">
    <text evidence="2">The sequence shown here is derived from an EMBL/GenBank/DDBJ whole genome shotgun (WGS) entry which is preliminary data.</text>
</comment>
<dbReference type="OrthoDB" id="3059749at2759"/>
<reference evidence="2 3" key="1">
    <citation type="journal article" date="2018" name="Evol. Lett.">
        <title>Horizontal gene cluster transfer increased hallucinogenic mushroom diversity.</title>
        <authorList>
            <person name="Reynolds H.T."/>
            <person name="Vijayakumar V."/>
            <person name="Gluck-Thaler E."/>
            <person name="Korotkin H.B."/>
            <person name="Matheny P.B."/>
            <person name="Slot J.C."/>
        </authorList>
    </citation>
    <scope>NUCLEOTIDE SEQUENCE [LARGE SCALE GENOMIC DNA]</scope>
    <source>
        <strain evidence="2 3">SRW20</strain>
    </source>
</reference>
<feature type="compositionally biased region" description="Basic and acidic residues" evidence="1">
    <location>
        <begin position="471"/>
        <end position="487"/>
    </location>
</feature>
<sequence>MKFQAGEYVPYPVSRTRPDTPPPELDLTHPFTGLELIISGFPRDSINASPNHLAVILDELRDQGKAIPKLDIVSPATNEPLDFVWVSLASPLKETPRPDILDNVLKLLNEEQGIRADWRESSSRVDKRRQIYFLADSSTTLATFKTDTDKALAARRLEVQSSYSVGDNTRLFYTFTDFTAINSLLNRPLEVGGRFYHLRCSRYIQPKYRLEVAINGVGAFPQAKALIDRYLEDTYRGEPADPVVRDSRVELDGSVYCAILRTPYITRRFLSEPFEVFNDTGVFVSPPQYLYTLNSRDSGSNPYVQKQLDALTTSAESLKTTIENVIKDQNDTKAQYQRDRSDLISAFRDSIQINFLTNQITATQSDISSLQTSLDHQESLKFLLPVDDPRHSFITDRMSRIQSQLHDAVARKLQLQDELNAKQLTLTAASSTASALTAGIPDMESITHPISTSTPPVPEVTHLAQPTNKRPRVDDNDNDDSDCREVEQAMQIDDISVPRPMSSE</sequence>
<feature type="region of interest" description="Disordered" evidence="1">
    <location>
        <begin position="448"/>
        <end position="504"/>
    </location>
</feature>
<evidence type="ECO:0000256" key="1">
    <source>
        <dbReference type="SAM" id="MobiDB-lite"/>
    </source>
</evidence>
<feature type="region of interest" description="Disordered" evidence="1">
    <location>
        <begin position="1"/>
        <end position="24"/>
    </location>
</feature>
<protein>
    <submittedName>
        <fullName evidence="2">Uncharacterized protein</fullName>
    </submittedName>
</protein>
<dbReference type="AlphaFoldDB" id="A0A409YEB8"/>
<accession>A0A409YEB8</accession>
<evidence type="ECO:0000313" key="3">
    <source>
        <dbReference type="Proteomes" id="UP000284706"/>
    </source>
</evidence>
<gene>
    <name evidence="2" type="ORF">CVT26_015408</name>
</gene>
<name>A0A409YEB8_9AGAR</name>
<organism evidence="2 3">
    <name type="scientific">Gymnopilus dilepis</name>
    <dbReference type="NCBI Taxonomy" id="231916"/>
    <lineage>
        <taxon>Eukaryota</taxon>
        <taxon>Fungi</taxon>
        <taxon>Dikarya</taxon>
        <taxon>Basidiomycota</taxon>
        <taxon>Agaricomycotina</taxon>
        <taxon>Agaricomycetes</taxon>
        <taxon>Agaricomycetidae</taxon>
        <taxon>Agaricales</taxon>
        <taxon>Agaricineae</taxon>
        <taxon>Hymenogastraceae</taxon>
        <taxon>Gymnopilus</taxon>
    </lineage>
</organism>
<dbReference type="Proteomes" id="UP000284706">
    <property type="component" value="Unassembled WGS sequence"/>
</dbReference>
<evidence type="ECO:0000313" key="2">
    <source>
        <dbReference type="EMBL" id="PPR01350.1"/>
    </source>
</evidence>
<dbReference type="EMBL" id="NHYE01000947">
    <property type="protein sequence ID" value="PPR01350.1"/>
    <property type="molecule type" value="Genomic_DNA"/>
</dbReference>